<keyword evidence="3" id="KW-1185">Reference proteome</keyword>
<reference evidence="2 3" key="1">
    <citation type="submission" date="2016-10" db="EMBL/GenBank/DDBJ databases">
        <authorList>
            <person name="Cai Z."/>
        </authorList>
    </citation>
    <scope>NUCLEOTIDE SEQUENCE [LARGE SCALE GENOMIC DNA]</scope>
</reference>
<feature type="transmembrane region" description="Helical" evidence="1">
    <location>
        <begin position="68"/>
        <end position="86"/>
    </location>
</feature>
<accession>A0A383WM99</accession>
<organism evidence="2 3">
    <name type="scientific">Tetradesmus obliquus</name>
    <name type="common">Green alga</name>
    <name type="synonym">Acutodesmus obliquus</name>
    <dbReference type="NCBI Taxonomy" id="3088"/>
    <lineage>
        <taxon>Eukaryota</taxon>
        <taxon>Viridiplantae</taxon>
        <taxon>Chlorophyta</taxon>
        <taxon>core chlorophytes</taxon>
        <taxon>Chlorophyceae</taxon>
        <taxon>CS clade</taxon>
        <taxon>Sphaeropleales</taxon>
        <taxon>Scenedesmaceae</taxon>
        <taxon>Tetradesmus</taxon>
    </lineage>
</organism>
<dbReference type="EMBL" id="FNXT01001313">
    <property type="protein sequence ID" value="SZX78264.1"/>
    <property type="molecule type" value="Genomic_DNA"/>
</dbReference>
<proteinExistence type="predicted"/>
<evidence type="ECO:0008006" key="4">
    <source>
        <dbReference type="Google" id="ProtNLM"/>
    </source>
</evidence>
<sequence length="142" mass="15571">MAMMLQRRACASFARTASARVPVVPARLVRPAPQHSARVVVRAESKDFDAYLAEWADKFEKTENKPVVIGWVAAAVSAFFIAEWLIHLPALDVVLGFPVQLVGLLTLPYLAVRWYVDGNDASKDIEAAAGSIIKKLPGLEKK</sequence>
<keyword evidence="1" id="KW-0812">Transmembrane</keyword>
<keyword evidence="1" id="KW-0472">Membrane</keyword>
<gene>
    <name evidence="2" type="ORF">BQ4739_LOCUS18568</name>
</gene>
<name>A0A383WM99_TETOB</name>
<evidence type="ECO:0000256" key="1">
    <source>
        <dbReference type="SAM" id="Phobius"/>
    </source>
</evidence>
<dbReference type="AlphaFoldDB" id="A0A383WM99"/>
<protein>
    <recommendedName>
        <fullName evidence="4">Cyanobacterial aminoacyl-tRNA synthetase CAAD domain-containing protein</fullName>
    </recommendedName>
</protein>
<feature type="transmembrane region" description="Helical" evidence="1">
    <location>
        <begin position="93"/>
        <end position="116"/>
    </location>
</feature>
<evidence type="ECO:0000313" key="3">
    <source>
        <dbReference type="Proteomes" id="UP000256970"/>
    </source>
</evidence>
<evidence type="ECO:0000313" key="2">
    <source>
        <dbReference type="EMBL" id="SZX78264.1"/>
    </source>
</evidence>
<keyword evidence="1" id="KW-1133">Transmembrane helix</keyword>
<dbReference type="Proteomes" id="UP000256970">
    <property type="component" value="Unassembled WGS sequence"/>
</dbReference>